<evidence type="ECO:0000256" key="5">
    <source>
        <dbReference type="ARBA" id="ARBA00022729"/>
    </source>
</evidence>
<evidence type="ECO:0000256" key="13">
    <source>
        <dbReference type="ARBA" id="ARBA00068813"/>
    </source>
</evidence>
<feature type="region of interest" description="Disordered" evidence="15">
    <location>
        <begin position="745"/>
        <end position="803"/>
    </location>
</feature>
<dbReference type="SUPFAM" id="SSF56487">
    <property type="entry name" value="SRCR-like"/>
    <property type="match status" value="3"/>
</dbReference>
<feature type="region of interest" description="Disordered" evidence="15">
    <location>
        <begin position="867"/>
        <end position="926"/>
    </location>
</feature>
<keyword evidence="3" id="KW-0597">Phosphoprotein</keyword>
<keyword evidence="4 16" id="KW-0812">Transmembrane</keyword>
<dbReference type="GO" id="GO:0007155">
    <property type="term" value="P:cell adhesion"/>
    <property type="evidence" value="ECO:0007669"/>
    <property type="project" value="UniProtKB-KW"/>
</dbReference>
<dbReference type="GO" id="GO:0031638">
    <property type="term" value="P:zymogen activation"/>
    <property type="evidence" value="ECO:0007669"/>
    <property type="project" value="TreeGrafter"/>
</dbReference>
<dbReference type="PRINTS" id="PR00258">
    <property type="entry name" value="SPERACTRCPTR"/>
</dbReference>
<keyword evidence="5" id="KW-0732">Signal</keyword>
<dbReference type="InterPro" id="IPR036772">
    <property type="entry name" value="SRCR-like_dom_sf"/>
</dbReference>
<evidence type="ECO:0000313" key="19">
    <source>
        <dbReference type="Proteomes" id="UP000694556"/>
    </source>
</evidence>
<proteinExistence type="predicted"/>
<evidence type="ECO:0000256" key="7">
    <source>
        <dbReference type="ARBA" id="ARBA00022889"/>
    </source>
</evidence>
<evidence type="ECO:0000256" key="2">
    <source>
        <dbReference type="ARBA" id="ARBA00022475"/>
    </source>
</evidence>
<dbReference type="GO" id="GO:0005886">
    <property type="term" value="C:plasma membrane"/>
    <property type="evidence" value="ECO:0007669"/>
    <property type="project" value="UniProtKB-SubCell"/>
</dbReference>
<evidence type="ECO:0000256" key="10">
    <source>
        <dbReference type="ARBA" id="ARBA00023157"/>
    </source>
</evidence>
<keyword evidence="9 16" id="KW-0472">Membrane</keyword>
<feature type="compositionally biased region" description="Pro residues" evidence="15">
    <location>
        <begin position="238"/>
        <end position="251"/>
    </location>
</feature>
<protein>
    <recommendedName>
        <fullName evidence="13">T-cell differentiation antigen CD6</fullName>
    </recommendedName>
</protein>
<dbReference type="FunFam" id="3.10.250.10:FF:000010">
    <property type="entry name" value="T-cell differentiation antigen CD6"/>
    <property type="match status" value="1"/>
</dbReference>
<dbReference type="InterPro" id="IPR001190">
    <property type="entry name" value="SRCR"/>
</dbReference>
<feature type="transmembrane region" description="Helical" evidence="16">
    <location>
        <begin position="604"/>
        <end position="627"/>
    </location>
</feature>
<feature type="region of interest" description="Disordered" evidence="15">
    <location>
        <begin position="661"/>
        <end position="733"/>
    </location>
</feature>
<evidence type="ECO:0000256" key="1">
    <source>
        <dbReference type="ARBA" id="ARBA00004251"/>
    </source>
</evidence>
<feature type="compositionally biased region" description="Pro residues" evidence="15">
    <location>
        <begin position="882"/>
        <end position="894"/>
    </location>
</feature>
<evidence type="ECO:0000256" key="3">
    <source>
        <dbReference type="ARBA" id="ARBA00022553"/>
    </source>
</evidence>
<evidence type="ECO:0000256" key="14">
    <source>
        <dbReference type="PROSITE-ProRule" id="PRU00196"/>
    </source>
</evidence>
<evidence type="ECO:0000256" key="12">
    <source>
        <dbReference type="ARBA" id="ARBA00057255"/>
    </source>
</evidence>
<dbReference type="Proteomes" id="UP000694556">
    <property type="component" value="Unassembled WGS sequence"/>
</dbReference>
<feature type="region of interest" description="Disordered" evidence="15">
    <location>
        <begin position="169"/>
        <end position="213"/>
    </location>
</feature>
<comment type="function">
    <text evidence="12">Cell adhesion molecule that mediates cell-cell contacts and regulates T-cell responses via its interaction with ALCAM/CD166. Contributes to signaling cascades triggered by activation of the TCR/CD3 complex. Functions as a costimulatory molecule; promotes T-cell activation and proliferation. Contributes to the formation and maturation of the immunological synapse. Functions as a calcium-dependent pattern receptor that binds and aggregates both Gram-positive and Gram-negative bacteria. Binds both lipopolysaccharide (LPS) from Gram-negative bacteria and lipoteichoic acid from Gram-positive bacteria. LPS binding leads to the activation of signaling cascades and down-stream MAP kinases. Mediates activation of the inflammatory response and the secretion of pro-inflammatory cytokines in response to LPS.</text>
</comment>
<keyword evidence="11" id="KW-0325">Glycoprotein</keyword>
<accession>A0A8C3BW62</accession>
<feature type="domain" description="SRCR" evidence="17">
    <location>
        <begin position="468"/>
        <end position="563"/>
    </location>
</feature>
<keyword evidence="7" id="KW-0130">Cell adhesion</keyword>
<reference evidence="18" key="1">
    <citation type="submission" date="2025-08" db="UniProtKB">
        <authorList>
            <consortium name="Ensembl"/>
        </authorList>
    </citation>
    <scope>IDENTIFICATION</scope>
</reference>
<dbReference type="FunFam" id="3.10.250.10:FF:000017">
    <property type="entry name" value="CD6 molecule"/>
    <property type="match status" value="1"/>
</dbReference>
<dbReference type="GO" id="GO:0004252">
    <property type="term" value="F:serine-type endopeptidase activity"/>
    <property type="evidence" value="ECO:0007669"/>
    <property type="project" value="TreeGrafter"/>
</dbReference>
<dbReference type="GO" id="GO:0005615">
    <property type="term" value="C:extracellular space"/>
    <property type="evidence" value="ECO:0007669"/>
    <property type="project" value="TreeGrafter"/>
</dbReference>
<feature type="compositionally biased region" description="Basic and acidic residues" evidence="15">
    <location>
        <begin position="771"/>
        <end position="787"/>
    </location>
</feature>
<comment type="subcellular location">
    <subcellularLocation>
        <location evidence="1">Cell membrane</location>
        <topology evidence="1">Single-pass type I membrane protein</topology>
    </subcellularLocation>
</comment>
<evidence type="ECO:0000256" key="11">
    <source>
        <dbReference type="ARBA" id="ARBA00023180"/>
    </source>
</evidence>
<keyword evidence="2" id="KW-1003">Cell membrane</keyword>
<dbReference type="PROSITE" id="PS00420">
    <property type="entry name" value="SRCR_1"/>
    <property type="match status" value="1"/>
</dbReference>
<dbReference type="PANTHER" id="PTHR48071">
    <property type="entry name" value="SRCR DOMAIN-CONTAINING PROTEIN"/>
    <property type="match status" value="1"/>
</dbReference>
<evidence type="ECO:0000256" key="15">
    <source>
        <dbReference type="SAM" id="MobiDB-lite"/>
    </source>
</evidence>
<dbReference type="Ensembl" id="ENSCMMT00000011258.1">
    <property type="protein sequence ID" value="ENSCMMP00000010237.1"/>
    <property type="gene ID" value="ENSCMMG00000006456.1"/>
</dbReference>
<keyword evidence="10 14" id="KW-1015">Disulfide bond</keyword>
<name>A0A8C3BW62_CAIMO</name>
<evidence type="ECO:0000259" key="17">
    <source>
        <dbReference type="PROSITE" id="PS50287"/>
    </source>
</evidence>
<keyword evidence="8 16" id="KW-1133">Transmembrane helix</keyword>
<keyword evidence="6" id="KW-0677">Repeat</keyword>
<evidence type="ECO:0000256" key="16">
    <source>
        <dbReference type="SAM" id="Phobius"/>
    </source>
</evidence>
<dbReference type="SMART" id="SM00202">
    <property type="entry name" value="SR"/>
    <property type="match status" value="3"/>
</dbReference>
<comment type="caution">
    <text evidence="14">Lacks conserved residue(s) required for the propagation of feature annotation.</text>
</comment>
<feature type="compositionally biased region" description="Basic and acidic residues" evidence="15">
    <location>
        <begin position="671"/>
        <end position="680"/>
    </location>
</feature>
<dbReference type="AlphaFoldDB" id="A0A8C3BW62"/>
<feature type="disulfide bond" evidence="14">
    <location>
        <begin position="434"/>
        <end position="444"/>
    </location>
</feature>
<dbReference type="PANTHER" id="PTHR48071:SF29">
    <property type="entry name" value="OLFACTORY RECEPTOR 292"/>
    <property type="match status" value="1"/>
</dbReference>
<evidence type="ECO:0000256" key="9">
    <source>
        <dbReference type="ARBA" id="ARBA00023136"/>
    </source>
</evidence>
<feature type="domain" description="SRCR" evidence="17">
    <location>
        <begin position="259"/>
        <end position="360"/>
    </location>
</feature>
<feature type="compositionally biased region" description="Low complexity" evidence="15">
    <location>
        <begin position="751"/>
        <end position="760"/>
    </location>
</feature>
<feature type="disulfide bond" evidence="14">
    <location>
        <begin position="532"/>
        <end position="542"/>
    </location>
</feature>
<feature type="domain" description="SRCR" evidence="17">
    <location>
        <begin position="365"/>
        <end position="463"/>
    </location>
</feature>
<dbReference type="Pfam" id="PF00530">
    <property type="entry name" value="SRCR"/>
    <property type="match status" value="3"/>
</dbReference>
<evidence type="ECO:0000256" key="4">
    <source>
        <dbReference type="ARBA" id="ARBA00022692"/>
    </source>
</evidence>
<evidence type="ECO:0000313" key="18">
    <source>
        <dbReference type="Ensembl" id="ENSCMMP00000010237.1"/>
    </source>
</evidence>
<dbReference type="Gene3D" id="3.10.250.10">
    <property type="entry name" value="SRCR-like domain"/>
    <property type="match status" value="3"/>
</dbReference>
<feature type="region of interest" description="Disordered" evidence="15">
    <location>
        <begin position="232"/>
        <end position="251"/>
    </location>
</feature>
<keyword evidence="19" id="KW-1185">Reference proteome</keyword>
<reference evidence="18" key="2">
    <citation type="submission" date="2025-09" db="UniProtKB">
        <authorList>
            <consortium name="Ensembl"/>
        </authorList>
    </citation>
    <scope>IDENTIFICATION</scope>
</reference>
<feature type="compositionally biased region" description="Low complexity" evidence="15">
    <location>
        <begin position="715"/>
        <end position="726"/>
    </location>
</feature>
<sequence>GCELAARCCRRRQERFWQQHVHGAVRAAASPSQPSPCSHPGGCIRAAPTAPAGPGRAAGAVLGVLPWVASPRSAGLRCSRTLGFRKTRAIPAWASPGPILWQPLGAILCILPQRSLGGRGLHSRTLSGCPHTGLGQPGGFEGEGGTSVGDAGACRGPVVFQLHRPGRLLPGWDTAGARARGGRTGPGAPGAQPQTSDPSTQPRWSQWGPPAGQRAARLGTLRWNQVRAGVPRGWGWPKPAPPRHPPPVPSAGPPGEAVLRLAGGSERCEGTVQVLQGGRWLPVCRRSWHAAASQELCRRLHCGDAEEDATLPSQPGEWDSTEGCPVAVTNCSGWELEPCWLRLATEPGCCAAGPARVTCTAAPALRLAGGRSRCEGRVELRQAGVWGTVCDDGWDLADATVVCRQLGCGWALHARGDASFGRGSGPILRDEVSCGGHEQRLWECPATGEHDCHHKEDAGVVCSEHQEWRLAGGRDGCAGRVEVFFRGTWSTVCDNSWYQAEAGVLCHTLGCGEPLERPSFPHTLPTKMLYVCASWQPSLAHCRWTYNKSAPCHQSRAAGVVCNGSQGLQTPAPTVTVTPSSITVLSTEGGSVVEDPQSLLHAPLFIPCLVLAALLLLTLLAFTTALLRLRKRSALTVCPPGPVLVSNSTQGPDVPSGICKNYREMPPSLPKEPDSLRRQPGEQLLPLVPPQDGMEPFPAEVPATTLCSRPWGRASSLSSSSSSSSSMEPYCNESAPPLHAWPCPQPPAYSPPQQAAPAAPGCTLQPCSGEQGRRDARGRGGSRDGDSPRGGNGDGETPRMGMGMVRPPSGMGMGLGTAPGVGMGMGRPPRMGSRMGMVLGRAGGVAAGMGGASVRPCLPQCPRPCPACPTQRSPSPRYRCPQQPPTPQTAPAPPRGSGTRTCRAPSRQGTRPHTTAGRLCPAPRRRTPTLRAATTMTSKALAAEDGDGQHWAVGRGLRAL</sequence>
<organism evidence="18 19">
    <name type="scientific">Cairina moschata</name>
    <name type="common">Muscovy duck</name>
    <dbReference type="NCBI Taxonomy" id="8855"/>
    <lineage>
        <taxon>Eukaryota</taxon>
        <taxon>Metazoa</taxon>
        <taxon>Chordata</taxon>
        <taxon>Craniata</taxon>
        <taxon>Vertebrata</taxon>
        <taxon>Euteleostomi</taxon>
        <taxon>Archelosauria</taxon>
        <taxon>Archosauria</taxon>
        <taxon>Dinosauria</taxon>
        <taxon>Saurischia</taxon>
        <taxon>Theropoda</taxon>
        <taxon>Coelurosauria</taxon>
        <taxon>Aves</taxon>
        <taxon>Neognathae</taxon>
        <taxon>Galloanserae</taxon>
        <taxon>Anseriformes</taxon>
        <taxon>Anatidae</taxon>
        <taxon>Anatinae</taxon>
        <taxon>Cairina</taxon>
    </lineage>
</organism>
<evidence type="ECO:0000256" key="8">
    <source>
        <dbReference type="ARBA" id="ARBA00022989"/>
    </source>
</evidence>
<dbReference type="PROSITE" id="PS50287">
    <property type="entry name" value="SRCR_2"/>
    <property type="match status" value="3"/>
</dbReference>
<evidence type="ECO:0000256" key="6">
    <source>
        <dbReference type="ARBA" id="ARBA00022737"/>
    </source>
</evidence>